<dbReference type="RefSeq" id="WP_227351174.1">
    <property type="nucleotide sequence ID" value="NZ_CAJCFV010000090.1"/>
</dbReference>
<dbReference type="EMBL" id="LR882963">
    <property type="protein sequence ID" value="CAD5916607.1"/>
    <property type="molecule type" value="Genomic_DNA"/>
</dbReference>
<accession>A0A1J1JLL3</accession>
<dbReference type="GeneID" id="301148940"/>
<evidence type="ECO:0000313" key="2">
    <source>
        <dbReference type="EMBL" id="CUM61871.1"/>
    </source>
</evidence>
<organism evidence="2">
    <name type="scientific">Planktothrix agardhii</name>
    <name type="common">Oscillatoria agardhii</name>
    <dbReference type="NCBI Taxonomy" id="1160"/>
    <lineage>
        <taxon>Bacteria</taxon>
        <taxon>Bacillati</taxon>
        <taxon>Cyanobacteriota</taxon>
        <taxon>Cyanophyceae</taxon>
        <taxon>Oscillatoriophycideae</taxon>
        <taxon>Oscillatoriales</taxon>
        <taxon>Microcoleaceae</taxon>
        <taxon>Planktothrix</taxon>
    </lineage>
</organism>
<sequence length="67" mass="7850">MNTDAEYKVLSIIAETLEMLFDLKISGNLYLYTELQPCESCKSIINQFEDKFPNITVQLFWELPYPP</sequence>
<evidence type="ECO:0008006" key="3">
    <source>
        <dbReference type="Google" id="ProtNLM"/>
    </source>
</evidence>
<evidence type="ECO:0000313" key="1">
    <source>
        <dbReference type="EMBL" id="CAD5916607.1"/>
    </source>
</evidence>
<dbReference type="AlphaFoldDB" id="A0A1J1JLL3"/>
<reference evidence="2" key="1">
    <citation type="submission" date="2015-09" db="EMBL/GenBank/DDBJ databases">
        <authorList>
            <person name="Jackson K.R."/>
            <person name="Lunt B.L."/>
            <person name="Fisher J.N.B."/>
            <person name="Gardner A.V."/>
            <person name="Bailey M.E."/>
            <person name="Deus L.M."/>
            <person name="Earl A.S."/>
            <person name="Gibby P.D."/>
            <person name="Hartmann K.A."/>
            <person name="Liu J.E."/>
            <person name="Manci A.M."/>
            <person name="Nielsen D.A."/>
            <person name="Solomon M.B."/>
            <person name="Breakwell D.P."/>
            <person name="Burnett S.H."/>
            <person name="Grose J.H."/>
        </authorList>
    </citation>
    <scope>NUCLEOTIDE SEQUENCE</scope>
    <source>
        <strain evidence="2">7805</strain>
    </source>
</reference>
<name>A0A1J1JLL3_PLAAG</name>
<dbReference type="EMBL" id="LO018304">
    <property type="protein sequence ID" value="CUM61871.1"/>
    <property type="molecule type" value="Genomic_DNA"/>
</dbReference>
<dbReference type="Proteomes" id="UP001153761">
    <property type="component" value="Chromosome"/>
</dbReference>
<dbReference type="Pfam" id="PF14424">
    <property type="entry name" value="Toxin-deaminase"/>
    <property type="match status" value="1"/>
</dbReference>
<reference evidence="1" key="2">
    <citation type="submission" date="2020-09" db="EMBL/GenBank/DDBJ databases">
        <authorList>
            <person name="Blom J."/>
        </authorList>
    </citation>
    <scope>NUCLEOTIDE SEQUENCE</scope>
    <source>
        <strain evidence="1">No.66</strain>
    </source>
</reference>
<proteinExistence type="predicted"/>
<protein>
    <recommendedName>
        <fullName evidence="3">CMP/dCMP-type deaminase domain-containing protein</fullName>
    </recommendedName>
</protein>
<dbReference type="InterPro" id="IPR032721">
    <property type="entry name" value="Toxin-deaminase"/>
</dbReference>
<gene>
    <name evidence="1" type="ORF">PANO66_00404</name>
    <name evidence="2" type="ORF">PLAM_3905</name>
</gene>